<feature type="signal peptide" evidence="2">
    <location>
        <begin position="1"/>
        <end position="21"/>
    </location>
</feature>
<feature type="chain" id="PRO_5022156246" evidence="2">
    <location>
        <begin position="22"/>
        <end position="251"/>
    </location>
</feature>
<dbReference type="Proteomes" id="UP000315395">
    <property type="component" value="Chromosome"/>
</dbReference>
<accession>A0A516GEH2</accession>
<proteinExistence type="predicted"/>
<sequence length="251" mass="24958">MTLSVRSPVVLLVLVAGLLTACTGSPEGEPTVDGGVHATTGAETTGPGQDASTTDAGEAAPTTDPTDAGASTGPDAGTPDSTDGDGARPEMPGEVSAQLQSDGSILVDGGQASFLMPSQNVACLVRTDNVVCQIDGKEYDARSADIDPAAFAGCTPAAADAMTVGGGVDPRWSCLPYDLRADTDVTGGGAWTGPGLGATATLDGATVAVLPYGTTLRLGNISCTSDRQGVACTDLTTGHGFQLASQRYAIH</sequence>
<dbReference type="EMBL" id="CP041616">
    <property type="protein sequence ID" value="QDO89905.1"/>
    <property type="molecule type" value="Genomic_DNA"/>
</dbReference>
<name>A0A516GEH2_9MICO</name>
<dbReference type="OrthoDB" id="495539at2"/>
<evidence type="ECO:0000313" key="4">
    <source>
        <dbReference type="Proteomes" id="UP000315395"/>
    </source>
</evidence>
<feature type="region of interest" description="Disordered" evidence="1">
    <location>
        <begin position="25"/>
        <end position="99"/>
    </location>
</feature>
<protein>
    <submittedName>
        <fullName evidence="3">Uncharacterized protein</fullName>
    </submittedName>
</protein>
<gene>
    <name evidence="3" type="ORF">FNH13_17535</name>
</gene>
<dbReference type="RefSeq" id="WP_143784625.1">
    <property type="nucleotide sequence ID" value="NZ_CP041616.1"/>
</dbReference>
<reference evidence="3 4" key="1">
    <citation type="submission" date="2019-07" db="EMBL/GenBank/DDBJ databases">
        <title>complete genome sequencing of Ornithinimicrobium sp. H23M54.</title>
        <authorList>
            <person name="Bae J.-W."/>
            <person name="Lee S.-Y."/>
        </authorList>
    </citation>
    <scope>NUCLEOTIDE SEQUENCE [LARGE SCALE GENOMIC DNA]</scope>
    <source>
        <strain evidence="3 4">H23M54</strain>
    </source>
</reference>
<dbReference type="AlphaFoldDB" id="A0A516GEH2"/>
<feature type="compositionally biased region" description="Low complexity" evidence="1">
    <location>
        <begin position="53"/>
        <end position="73"/>
    </location>
</feature>
<dbReference type="PROSITE" id="PS51257">
    <property type="entry name" value="PROKAR_LIPOPROTEIN"/>
    <property type="match status" value="1"/>
</dbReference>
<keyword evidence="2" id="KW-0732">Signal</keyword>
<evidence type="ECO:0000256" key="1">
    <source>
        <dbReference type="SAM" id="MobiDB-lite"/>
    </source>
</evidence>
<evidence type="ECO:0000313" key="3">
    <source>
        <dbReference type="EMBL" id="QDO89905.1"/>
    </source>
</evidence>
<dbReference type="KEGG" id="orz:FNH13_17535"/>
<feature type="compositionally biased region" description="Polar residues" evidence="1">
    <location>
        <begin position="41"/>
        <end position="52"/>
    </location>
</feature>
<evidence type="ECO:0000256" key="2">
    <source>
        <dbReference type="SAM" id="SignalP"/>
    </source>
</evidence>
<organism evidence="3 4">
    <name type="scientific">Ornithinimicrobium ciconiae</name>
    <dbReference type="NCBI Taxonomy" id="2594265"/>
    <lineage>
        <taxon>Bacteria</taxon>
        <taxon>Bacillati</taxon>
        <taxon>Actinomycetota</taxon>
        <taxon>Actinomycetes</taxon>
        <taxon>Micrococcales</taxon>
        <taxon>Ornithinimicrobiaceae</taxon>
        <taxon>Ornithinimicrobium</taxon>
    </lineage>
</organism>
<keyword evidence="4" id="KW-1185">Reference proteome</keyword>